<evidence type="ECO:0000313" key="2">
    <source>
        <dbReference type="Proteomes" id="UP001303046"/>
    </source>
</evidence>
<accession>A0ABR1CQ27</accession>
<gene>
    <name evidence="1" type="primary">Necator_chrII.g8800</name>
    <name evidence="1" type="ORF">RB195_021005</name>
</gene>
<reference evidence="1 2" key="1">
    <citation type="submission" date="2023-08" db="EMBL/GenBank/DDBJ databases">
        <title>A Necator americanus chromosomal reference genome.</title>
        <authorList>
            <person name="Ilik V."/>
            <person name="Petrzelkova K.J."/>
            <person name="Pardy F."/>
            <person name="Fuh T."/>
            <person name="Niatou-Singa F.S."/>
            <person name="Gouil Q."/>
            <person name="Baker L."/>
            <person name="Ritchie M.E."/>
            <person name="Jex A.R."/>
            <person name="Gazzola D."/>
            <person name="Li H."/>
            <person name="Toshio Fujiwara R."/>
            <person name="Zhan B."/>
            <person name="Aroian R.V."/>
            <person name="Pafco B."/>
            <person name="Schwarz E.M."/>
        </authorList>
    </citation>
    <scope>NUCLEOTIDE SEQUENCE [LARGE SCALE GENOMIC DNA]</scope>
    <source>
        <strain evidence="1 2">Aroian</strain>
        <tissue evidence="1">Whole animal</tissue>
    </source>
</reference>
<protein>
    <submittedName>
        <fullName evidence="1">Uncharacterized protein</fullName>
    </submittedName>
</protein>
<name>A0ABR1CQ27_NECAM</name>
<proteinExistence type="predicted"/>
<keyword evidence="2" id="KW-1185">Reference proteome</keyword>
<dbReference type="EMBL" id="JAVFWL010000002">
    <property type="protein sequence ID" value="KAK6739301.1"/>
    <property type="molecule type" value="Genomic_DNA"/>
</dbReference>
<organism evidence="1 2">
    <name type="scientific">Necator americanus</name>
    <name type="common">Human hookworm</name>
    <dbReference type="NCBI Taxonomy" id="51031"/>
    <lineage>
        <taxon>Eukaryota</taxon>
        <taxon>Metazoa</taxon>
        <taxon>Ecdysozoa</taxon>
        <taxon>Nematoda</taxon>
        <taxon>Chromadorea</taxon>
        <taxon>Rhabditida</taxon>
        <taxon>Rhabditina</taxon>
        <taxon>Rhabditomorpha</taxon>
        <taxon>Strongyloidea</taxon>
        <taxon>Ancylostomatidae</taxon>
        <taxon>Bunostominae</taxon>
        <taxon>Necator</taxon>
    </lineage>
</organism>
<comment type="caution">
    <text evidence="1">The sequence shown here is derived from an EMBL/GenBank/DDBJ whole genome shotgun (WGS) entry which is preliminary data.</text>
</comment>
<sequence length="79" mass="9226">MPKDSHVLQKDTVVLDITKAHKLQGQLPGGRWNHWQQPFVTLNCRALSSELQQAALSRLLRYLYKLFAALQETRMRDQH</sequence>
<evidence type="ECO:0000313" key="1">
    <source>
        <dbReference type="EMBL" id="KAK6739301.1"/>
    </source>
</evidence>
<dbReference type="Proteomes" id="UP001303046">
    <property type="component" value="Unassembled WGS sequence"/>
</dbReference>